<dbReference type="Gene3D" id="1.25.40.20">
    <property type="entry name" value="Ankyrin repeat-containing domain"/>
    <property type="match status" value="1"/>
</dbReference>
<gene>
    <name evidence="4" type="ORF">CANVERA_P4861</name>
</gene>
<dbReference type="PROSITE" id="PS50088">
    <property type="entry name" value="ANK_REPEAT"/>
    <property type="match status" value="1"/>
</dbReference>
<keyword evidence="1" id="KW-0677">Repeat</keyword>
<comment type="caution">
    <text evidence="4">The sequence shown here is derived from an EMBL/GenBank/DDBJ whole genome shotgun (WGS) entry which is preliminary data.</text>
</comment>
<dbReference type="PANTHER" id="PTHR24188:SF29">
    <property type="entry name" value="GH09064P"/>
    <property type="match status" value="1"/>
</dbReference>
<dbReference type="InterPro" id="IPR036770">
    <property type="entry name" value="Ankyrin_rpt-contain_sf"/>
</dbReference>
<evidence type="ECO:0000256" key="1">
    <source>
        <dbReference type="ARBA" id="ARBA00022737"/>
    </source>
</evidence>
<evidence type="ECO:0008006" key="6">
    <source>
        <dbReference type="Google" id="ProtNLM"/>
    </source>
</evidence>
<dbReference type="SMART" id="SM00248">
    <property type="entry name" value="ANK"/>
    <property type="match status" value="2"/>
</dbReference>
<dbReference type="Proteomes" id="UP001152885">
    <property type="component" value="Unassembled WGS sequence"/>
</dbReference>
<evidence type="ECO:0000313" key="5">
    <source>
        <dbReference type="Proteomes" id="UP001152885"/>
    </source>
</evidence>
<reference evidence="4" key="1">
    <citation type="submission" date="2022-12" db="EMBL/GenBank/DDBJ databases">
        <authorList>
            <person name="Brejova B."/>
        </authorList>
    </citation>
    <scope>NUCLEOTIDE SEQUENCE</scope>
</reference>
<name>A0A9W4U0B5_9ASCO</name>
<dbReference type="InterPro" id="IPR002110">
    <property type="entry name" value="Ankyrin_rpt"/>
</dbReference>
<sequence length="207" mass="23603">MTEEETISLTLTQEEMDSVIYDARVGDLETLKEIFDEVPPNLLLTIQDDITLSTTIHMASANGHLEVVKYLLSLLSKQDAKKLISIKNETGNTALHWASYNGHLDIVKLLVDEYNADPFEKNEAGHDSIFEAENNNKIDVEHWYLAKYTPEQDFKVEEDDENTKVTYIPGKESKLADEQARDAVFKAKLDRENKDKDIIDKTENLSI</sequence>
<feature type="repeat" description="ANK" evidence="3">
    <location>
        <begin position="90"/>
        <end position="112"/>
    </location>
</feature>
<dbReference type="Pfam" id="PF12796">
    <property type="entry name" value="Ank_2"/>
    <property type="match status" value="1"/>
</dbReference>
<keyword evidence="2 3" id="KW-0040">ANK repeat</keyword>
<protein>
    <recommendedName>
        <fullName evidence="6">Ankyrin repeat-containing protein YAR1</fullName>
    </recommendedName>
</protein>
<keyword evidence="5" id="KW-1185">Reference proteome</keyword>
<dbReference type="PROSITE" id="PS50297">
    <property type="entry name" value="ANK_REP_REGION"/>
    <property type="match status" value="1"/>
</dbReference>
<proteinExistence type="predicted"/>
<dbReference type="PANTHER" id="PTHR24188">
    <property type="entry name" value="ANKYRIN REPEAT PROTEIN"/>
    <property type="match status" value="1"/>
</dbReference>
<dbReference type="OrthoDB" id="10057496at2759"/>
<dbReference type="AlphaFoldDB" id="A0A9W4U0B5"/>
<evidence type="ECO:0000313" key="4">
    <source>
        <dbReference type="EMBL" id="CAI5760351.1"/>
    </source>
</evidence>
<evidence type="ECO:0000256" key="2">
    <source>
        <dbReference type="ARBA" id="ARBA00023043"/>
    </source>
</evidence>
<accession>A0A9W4U0B5</accession>
<evidence type="ECO:0000256" key="3">
    <source>
        <dbReference type="PROSITE-ProRule" id="PRU00023"/>
    </source>
</evidence>
<dbReference type="SUPFAM" id="SSF48403">
    <property type="entry name" value="Ankyrin repeat"/>
    <property type="match status" value="1"/>
</dbReference>
<dbReference type="EMBL" id="CANTUO010000006">
    <property type="protein sequence ID" value="CAI5760351.1"/>
    <property type="molecule type" value="Genomic_DNA"/>
</dbReference>
<organism evidence="4 5">
    <name type="scientific">Candida verbasci</name>
    <dbReference type="NCBI Taxonomy" id="1227364"/>
    <lineage>
        <taxon>Eukaryota</taxon>
        <taxon>Fungi</taxon>
        <taxon>Dikarya</taxon>
        <taxon>Ascomycota</taxon>
        <taxon>Saccharomycotina</taxon>
        <taxon>Pichiomycetes</taxon>
        <taxon>Debaryomycetaceae</taxon>
        <taxon>Candida/Lodderomyces clade</taxon>
        <taxon>Candida</taxon>
    </lineage>
</organism>